<accession>D7DZB4</accession>
<evidence type="ECO:0000313" key="1">
    <source>
        <dbReference type="EMBL" id="ADI66135.1"/>
    </source>
</evidence>
<protein>
    <submittedName>
        <fullName evidence="1">Uncharacterized protein</fullName>
    </submittedName>
</protein>
<dbReference type="EMBL" id="CP002059">
    <property type="protein sequence ID" value="ADI66135.1"/>
    <property type="molecule type" value="Genomic_DNA"/>
</dbReference>
<proteinExistence type="predicted"/>
<dbReference type="Proteomes" id="UP000001511">
    <property type="component" value="Chromosome"/>
</dbReference>
<name>D7DZB4_NOSA0</name>
<keyword evidence="2" id="KW-1185">Reference proteome</keyword>
<sequence length="46" mass="5555">MPQSSAFPRLEGEALLSFYLLDFFQKETELENVIELKKIYERRNNF</sequence>
<reference evidence="1 2" key="1">
    <citation type="journal article" date="2010" name="PLoS ONE">
        <title>Genome erosion in a nitrogen-fixing vertically transmitted endosymbiotic multicellular cyanobacterium.</title>
        <authorList>
            <person name="Ran L."/>
            <person name="Larsson J."/>
            <person name="Vigil-Stenman T."/>
            <person name="Nylander J.A."/>
            <person name="Ininbergs K."/>
            <person name="Zheng W.W."/>
            <person name="Lapidus A."/>
            <person name="Lowry S."/>
            <person name="Haselkorn R."/>
            <person name="Bergman B."/>
        </authorList>
    </citation>
    <scope>NUCLEOTIDE SEQUENCE [LARGE SCALE GENOMIC DNA]</scope>
    <source>
        <strain evidence="1 2">0708</strain>
    </source>
</reference>
<dbReference type="RefSeq" id="WP_013193144.1">
    <property type="nucleotide sequence ID" value="NC_014248.1"/>
</dbReference>
<evidence type="ECO:0000313" key="2">
    <source>
        <dbReference type="Proteomes" id="UP000001511"/>
    </source>
</evidence>
<dbReference type="AlphaFoldDB" id="D7DZB4"/>
<organism evidence="1 2">
    <name type="scientific">Nostoc azollae (strain 0708)</name>
    <name type="common">Anabaena azollae (strain 0708)</name>
    <dbReference type="NCBI Taxonomy" id="551115"/>
    <lineage>
        <taxon>Bacteria</taxon>
        <taxon>Bacillati</taxon>
        <taxon>Cyanobacteriota</taxon>
        <taxon>Cyanophyceae</taxon>
        <taxon>Nostocales</taxon>
        <taxon>Nostocaceae</taxon>
        <taxon>Trichormus</taxon>
    </lineage>
</organism>
<dbReference type="HOGENOM" id="CLU_3186485_0_0_3"/>
<dbReference type="KEGG" id="naz:Aazo_5026"/>
<gene>
    <name evidence="1" type="ordered locus">Aazo_5026</name>
</gene>